<dbReference type="Proteomes" id="UP001168972">
    <property type="component" value="Unassembled WGS sequence"/>
</dbReference>
<keyword evidence="2" id="KW-1185">Reference proteome</keyword>
<dbReference type="EMBL" id="JAQQBR010002502">
    <property type="protein sequence ID" value="KAK0157031.1"/>
    <property type="molecule type" value="Genomic_DNA"/>
</dbReference>
<comment type="caution">
    <text evidence="1">The sequence shown here is derived from an EMBL/GenBank/DDBJ whole genome shotgun (WGS) entry which is preliminary data.</text>
</comment>
<evidence type="ECO:0000313" key="2">
    <source>
        <dbReference type="Proteomes" id="UP001168972"/>
    </source>
</evidence>
<accession>A0AA39C320</accession>
<sequence>MIGLQKLVTNSQELWEQVTTAGRINESCKRNKIQKESDIILYQTCLDNKTFTLKDFLAQISTIKGTIREPDRRPNVPPPMYELLQDPIELPADVPPPMDEECLEDPMELPAVNIYFELYLSFRNIYYLYFADNPPPMERSASRTQWNYLP</sequence>
<feature type="non-terminal residue" evidence="1">
    <location>
        <position position="1"/>
    </location>
</feature>
<evidence type="ECO:0000313" key="1">
    <source>
        <dbReference type="EMBL" id="KAK0157031.1"/>
    </source>
</evidence>
<proteinExistence type="predicted"/>
<gene>
    <name evidence="1" type="ORF">PV327_011447</name>
</gene>
<reference evidence="1" key="2">
    <citation type="submission" date="2023-03" db="EMBL/GenBank/DDBJ databases">
        <authorList>
            <person name="Inwood S.N."/>
            <person name="Skelly J.G."/>
            <person name="Guhlin J."/>
            <person name="Harrop T.W.R."/>
            <person name="Goldson S.G."/>
            <person name="Dearden P.K."/>
        </authorList>
    </citation>
    <scope>NUCLEOTIDE SEQUENCE</scope>
    <source>
        <strain evidence="1">Lincoln</strain>
        <tissue evidence="1">Whole body</tissue>
    </source>
</reference>
<dbReference type="AlphaFoldDB" id="A0AA39C320"/>
<reference evidence="1" key="1">
    <citation type="journal article" date="2023" name="bioRxiv">
        <title>Scaffold-level genome assemblies of two parasitoid biocontrol wasps reveal the parthenogenesis mechanism and an associated novel virus.</title>
        <authorList>
            <person name="Inwood S."/>
            <person name="Skelly J."/>
            <person name="Guhlin J."/>
            <person name="Harrop T."/>
            <person name="Goldson S."/>
            <person name="Dearden P."/>
        </authorList>
    </citation>
    <scope>NUCLEOTIDE SEQUENCE</scope>
    <source>
        <strain evidence="1">Lincoln</strain>
        <tissue evidence="1">Whole body</tissue>
    </source>
</reference>
<protein>
    <submittedName>
        <fullName evidence="1">Uncharacterized protein</fullName>
    </submittedName>
</protein>
<name>A0AA39C320_MICHY</name>
<organism evidence="1 2">
    <name type="scientific">Microctonus hyperodae</name>
    <name type="common">Parasitoid wasp</name>
    <dbReference type="NCBI Taxonomy" id="165561"/>
    <lineage>
        <taxon>Eukaryota</taxon>
        <taxon>Metazoa</taxon>
        <taxon>Ecdysozoa</taxon>
        <taxon>Arthropoda</taxon>
        <taxon>Hexapoda</taxon>
        <taxon>Insecta</taxon>
        <taxon>Pterygota</taxon>
        <taxon>Neoptera</taxon>
        <taxon>Endopterygota</taxon>
        <taxon>Hymenoptera</taxon>
        <taxon>Apocrita</taxon>
        <taxon>Ichneumonoidea</taxon>
        <taxon>Braconidae</taxon>
        <taxon>Euphorinae</taxon>
        <taxon>Microctonus</taxon>
    </lineage>
</organism>